<feature type="transmembrane region" description="Helical" evidence="9">
    <location>
        <begin position="328"/>
        <end position="353"/>
    </location>
</feature>
<dbReference type="PROSITE" id="PS50893">
    <property type="entry name" value="ABC_TRANSPORTER_2"/>
    <property type="match status" value="2"/>
</dbReference>
<dbReference type="FunFam" id="3.40.50.300:FF:000163">
    <property type="entry name" value="Multidrug resistance-associated protein member 4"/>
    <property type="match status" value="1"/>
</dbReference>
<feature type="transmembrane region" description="Helical" evidence="9">
    <location>
        <begin position="767"/>
        <end position="791"/>
    </location>
</feature>
<dbReference type="CDD" id="cd03250">
    <property type="entry name" value="ABCC_MRP_domain1"/>
    <property type="match status" value="1"/>
</dbReference>
<dbReference type="Gene3D" id="3.40.50.300">
    <property type="entry name" value="P-loop containing nucleotide triphosphate hydrolases"/>
    <property type="match status" value="2"/>
</dbReference>
<dbReference type="FunFam" id="3.40.50.300:FF:000973">
    <property type="entry name" value="Multidrug resistance-associated protein 4"/>
    <property type="match status" value="1"/>
</dbReference>
<sequence length="1299" mass="146875">MDTTKKYDNPSPETRSNPISKLFFCWLFRVVKFGYLHDLGMEHIYNTVKNDSSEDLTDALEKYWTEEIEDAKVKNEKPSLLRAIKKTFWKPIWVIGIFTLTVAIFYTYFMPIVLAEFIEFFSEVPRNTKKGWYLGSAVIVLSFLNCVVRHHASLYGNRIGMRIRIACSSLIYRKVLKLDKVALDDTDIGKLVNLLSNDVNRFDQIVAIVHNIWVMPIQAAVGTYVMYSYVRECAFVGISFMLFQALFIQGNFSRIQGKLRFKIALRTDRRVKLMNEITSGMQVIKMYAWEKPFEKLVDLLRRYEIKAIAMTSYLKGVSAAIMVYTERFTVYVIVITYVLLGHQLTGAVVFSMSQLINSLQLYICILFPMALSLYAEAKTSIFRLEEFLLKTEKEGATKTIANSVFTNPGLVKLEYVHASWTPNPIVDTLINVSFELKPGSLCCVVGSVGAGKSSILHLILKELPLISGKMQVEGKVSYASQEPWLFVSNVRNNILFGQPYYKDHYNEVVKVCALERDFKLFPYGDKTNVGERGVSLSGGQRARINLARAVYRQADIYLFDDPLSAVDPHVAKHLFEKCIVQYLQNKTRILVTHQTQFLNQADFVLVLNNGKIEKFTRPSDISHSELDLIRQQSIPEATMPVEATSLRSSKAFGLGEQDDEEEPQETQELLERGTMPFSVYKSYYKAGGSVLYLMFEIFLLIIAQACCNAGDLWVTYWTNNVETSNPPVSDVRSGALSNGNISSTVATIIKELEVTTNHEVMDNNQNVYITIYTVLIILAIVLTTVRSLVFFHICMKASTNLHNFMFSNVLKATMRFFDTNPSGRILNRFSKDMGAIDELLPSMTIMTIQVYLVAIGILSMTLIKSYWLILPTVVLGCVLYWIKIVFMKGTQDVKRLEGIAKAPVFSYVAASLNGLPTIRSAKAEDMVRREFDVIQDQHTSTWYLFLALFESFGFYLDMVSIIFLLIVTFQFLVIDSAYGGDVGLVISQCLIIIGMLQFGIRYTAEVASNMTSVERVLQYTKLEQEGPYETLPANKTPRDWPEFGRITFKNVYLRYVPNEEPVLKNLNLEIEPGEKIGIVGRTGAGKSTLISALFRLAPTDGTVQIDGVDIAKVGLTELRSNISIIPQVPTLFSESIRYNLDPFGNSADEILWNALDSVELKNSIDSLEMKVSEGGSNFSAGQRQLICLARAIVRNNRILVMDEATANVDPQTDSLIQESIRRNFKDCTVLTVAHRLNTIMDSDKVIVMDAGQMKEFAAPFELLQNTDGYFSKMLAETGPEMAEKLRKVAEEHYNTKKSN</sequence>
<evidence type="ECO:0000256" key="8">
    <source>
        <dbReference type="ARBA" id="ARBA00023136"/>
    </source>
</evidence>
<evidence type="ECO:0000256" key="9">
    <source>
        <dbReference type="SAM" id="Phobius"/>
    </source>
</evidence>
<keyword evidence="13" id="KW-1185">Reference proteome</keyword>
<dbReference type="PANTHER" id="PTHR24223:SF415">
    <property type="entry name" value="FI20190P1"/>
    <property type="match status" value="1"/>
</dbReference>
<dbReference type="CDD" id="cd18579">
    <property type="entry name" value="ABC_6TM_ABCC_D1"/>
    <property type="match status" value="1"/>
</dbReference>
<dbReference type="InterPro" id="IPR044746">
    <property type="entry name" value="ABCC_6TM_D1"/>
</dbReference>
<keyword evidence="8 9" id="KW-0472">Membrane</keyword>
<keyword evidence="3 9" id="KW-0812">Transmembrane</keyword>
<evidence type="ECO:0000259" key="10">
    <source>
        <dbReference type="PROSITE" id="PS50893"/>
    </source>
</evidence>
<dbReference type="SUPFAM" id="SSF90123">
    <property type="entry name" value="ABC transporter transmembrane region"/>
    <property type="match status" value="2"/>
</dbReference>
<dbReference type="FunFam" id="1.20.1560.10:FF:000014">
    <property type="entry name" value="Multidrug resistance-associated protein member 4"/>
    <property type="match status" value="1"/>
</dbReference>
<evidence type="ECO:0000313" key="13">
    <source>
        <dbReference type="Proteomes" id="UP001431783"/>
    </source>
</evidence>
<keyword evidence="5" id="KW-0547">Nucleotide-binding</keyword>
<protein>
    <submittedName>
        <fullName evidence="12">Uncharacterized protein</fullName>
    </submittedName>
</protein>
<feature type="transmembrane region" description="Helical" evidence="9">
    <location>
        <begin position="131"/>
        <end position="148"/>
    </location>
</feature>
<evidence type="ECO:0000256" key="3">
    <source>
        <dbReference type="ARBA" id="ARBA00022692"/>
    </source>
</evidence>
<dbReference type="InterPro" id="IPR003439">
    <property type="entry name" value="ABC_transporter-like_ATP-bd"/>
</dbReference>
<proteinExistence type="predicted"/>
<dbReference type="PROSITE" id="PS00211">
    <property type="entry name" value="ABC_TRANSPORTER_1"/>
    <property type="match status" value="2"/>
</dbReference>
<keyword evidence="7 9" id="KW-1133">Transmembrane helix</keyword>
<keyword evidence="2" id="KW-0813">Transport</keyword>
<name>A0AAW1TIU3_9CUCU</name>
<evidence type="ECO:0000256" key="2">
    <source>
        <dbReference type="ARBA" id="ARBA00022448"/>
    </source>
</evidence>
<feature type="transmembrane region" description="Helical" evidence="9">
    <location>
        <begin position="978"/>
        <end position="1000"/>
    </location>
</feature>
<evidence type="ECO:0000256" key="6">
    <source>
        <dbReference type="ARBA" id="ARBA00022840"/>
    </source>
</evidence>
<evidence type="ECO:0000256" key="5">
    <source>
        <dbReference type="ARBA" id="ARBA00022741"/>
    </source>
</evidence>
<dbReference type="SMART" id="SM00382">
    <property type="entry name" value="AAA"/>
    <property type="match status" value="2"/>
</dbReference>
<dbReference type="EMBL" id="JARQZJ010000003">
    <property type="protein sequence ID" value="KAK9870716.1"/>
    <property type="molecule type" value="Genomic_DNA"/>
</dbReference>
<dbReference type="SUPFAM" id="SSF52540">
    <property type="entry name" value="P-loop containing nucleoside triphosphate hydrolases"/>
    <property type="match status" value="2"/>
</dbReference>
<keyword evidence="6" id="KW-0067">ATP-binding</keyword>
<comment type="subcellular location">
    <subcellularLocation>
        <location evidence="1">Membrane</location>
        <topology evidence="1">Multi-pass membrane protein</topology>
    </subcellularLocation>
</comment>
<feature type="domain" description="ABC transporter" evidence="10">
    <location>
        <begin position="1046"/>
        <end position="1275"/>
    </location>
</feature>
<dbReference type="Pfam" id="PF00005">
    <property type="entry name" value="ABC_tran"/>
    <property type="match status" value="2"/>
</dbReference>
<reference evidence="12 13" key="1">
    <citation type="submission" date="2023-03" db="EMBL/GenBank/DDBJ databases">
        <title>Genome insight into feeding habits of ladybird beetles.</title>
        <authorList>
            <person name="Li H.-S."/>
            <person name="Huang Y.-H."/>
            <person name="Pang H."/>
        </authorList>
    </citation>
    <scope>NUCLEOTIDE SEQUENCE [LARGE SCALE GENOMIC DNA]</scope>
    <source>
        <strain evidence="12">SYSU_2023b</strain>
        <tissue evidence="12">Whole body</tissue>
    </source>
</reference>
<dbReference type="Proteomes" id="UP001431783">
    <property type="component" value="Unassembled WGS sequence"/>
</dbReference>
<dbReference type="InterPro" id="IPR027417">
    <property type="entry name" value="P-loop_NTPase"/>
</dbReference>
<feature type="transmembrane region" description="Helical" evidence="9">
    <location>
        <begin position="92"/>
        <end position="111"/>
    </location>
</feature>
<feature type="domain" description="ABC transmembrane type-1" evidence="11">
    <location>
        <begin position="94"/>
        <end position="375"/>
    </location>
</feature>
<dbReference type="GO" id="GO:0016887">
    <property type="term" value="F:ATP hydrolysis activity"/>
    <property type="evidence" value="ECO:0007669"/>
    <property type="project" value="InterPro"/>
</dbReference>
<dbReference type="PANTHER" id="PTHR24223">
    <property type="entry name" value="ATP-BINDING CASSETTE SUB-FAMILY C"/>
    <property type="match status" value="1"/>
</dbReference>
<dbReference type="InterPro" id="IPR017871">
    <property type="entry name" value="ABC_transporter-like_CS"/>
</dbReference>
<keyword evidence="4" id="KW-0677">Repeat</keyword>
<dbReference type="InterPro" id="IPR050173">
    <property type="entry name" value="ABC_transporter_C-like"/>
</dbReference>
<dbReference type="InterPro" id="IPR011527">
    <property type="entry name" value="ABC1_TM_dom"/>
</dbReference>
<dbReference type="GO" id="GO:0140359">
    <property type="term" value="F:ABC-type transporter activity"/>
    <property type="evidence" value="ECO:0007669"/>
    <property type="project" value="InterPro"/>
</dbReference>
<feature type="transmembrane region" description="Helical" evidence="9">
    <location>
        <begin position="952"/>
        <end position="972"/>
    </location>
</feature>
<dbReference type="InterPro" id="IPR003593">
    <property type="entry name" value="AAA+_ATPase"/>
</dbReference>
<dbReference type="FunFam" id="1.20.1560.10:FF:000026">
    <property type="entry name" value="Multidrug resistance-associated protein lethal(2)03659"/>
    <property type="match status" value="1"/>
</dbReference>
<dbReference type="GO" id="GO:0016020">
    <property type="term" value="C:membrane"/>
    <property type="evidence" value="ECO:0007669"/>
    <property type="project" value="UniProtKB-SubCell"/>
</dbReference>
<dbReference type="Pfam" id="PF00664">
    <property type="entry name" value="ABC_membrane"/>
    <property type="match status" value="2"/>
</dbReference>
<evidence type="ECO:0000256" key="4">
    <source>
        <dbReference type="ARBA" id="ARBA00022737"/>
    </source>
</evidence>
<evidence type="ECO:0000259" key="11">
    <source>
        <dbReference type="PROSITE" id="PS50929"/>
    </source>
</evidence>
<evidence type="ECO:0000313" key="12">
    <source>
        <dbReference type="EMBL" id="KAK9870716.1"/>
    </source>
</evidence>
<feature type="transmembrane region" description="Helical" evidence="9">
    <location>
        <begin position="866"/>
        <end position="886"/>
    </location>
</feature>
<gene>
    <name evidence="12" type="ORF">WA026_008287</name>
</gene>
<dbReference type="GO" id="GO:0005524">
    <property type="term" value="F:ATP binding"/>
    <property type="evidence" value="ECO:0007669"/>
    <property type="project" value="UniProtKB-KW"/>
</dbReference>
<feature type="domain" description="ABC transmembrane type-1" evidence="11">
    <location>
        <begin position="697"/>
        <end position="1015"/>
    </location>
</feature>
<comment type="caution">
    <text evidence="12">The sequence shown here is derived from an EMBL/GenBank/DDBJ whole genome shotgun (WGS) entry which is preliminary data.</text>
</comment>
<feature type="transmembrane region" description="Helical" evidence="9">
    <location>
        <begin position="205"/>
        <end position="227"/>
    </location>
</feature>
<dbReference type="CDD" id="cd03244">
    <property type="entry name" value="ABCC_MRP_domain2"/>
    <property type="match status" value="1"/>
</dbReference>
<organism evidence="12 13">
    <name type="scientific">Henosepilachna vigintioctopunctata</name>
    <dbReference type="NCBI Taxonomy" id="420089"/>
    <lineage>
        <taxon>Eukaryota</taxon>
        <taxon>Metazoa</taxon>
        <taxon>Ecdysozoa</taxon>
        <taxon>Arthropoda</taxon>
        <taxon>Hexapoda</taxon>
        <taxon>Insecta</taxon>
        <taxon>Pterygota</taxon>
        <taxon>Neoptera</taxon>
        <taxon>Endopterygota</taxon>
        <taxon>Coleoptera</taxon>
        <taxon>Polyphaga</taxon>
        <taxon>Cucujiformia</taxon>
        <taxon>Coccinelloidea</taxon>
        <taxon>Coccinellidae</taxon>
        <taxon>Epilachninae</taxon>
        <taxon>Epilachnini</taxon>
        <taxon>Henosepilachna</taxon>
    </lineage>
</organism>
<evidence type="ECO:0000256" key="7">
    <source>
        <dbReference type="ARBA" id="ARBA00022989"/>
    </source>
</evidence>
<dbReference type="Gene3D" id="1.20.1560.10">
    <property type="entry name" value="ABC transporter type 1, transmembrane domain"/>
    <property type="match status" value="2"/>
</dbReference>
<feature type="transmembrane region" description="Helical" evidence="9">
    <location>
        <begin position="359"/>
        <end position="377"/>
    </location>
</feature>
<dbReference type="PROSITE" id="PS50929">
    <property type="entry name" value="ABC_TM1F"/>
    <property type="match status" value="2"/>
</dbReference>
<accession>A0AAW1TIU3</accession>
<feature type="transmembrane region" description="Helical" evidence="9">
    <location>
        <begin position="233"/>
        <end position="252"/>
    </location>
</feature>
<dbReference type="InterPro" id="IPR036640">
    <property type="entry name" value="ABC1_TM_sf"/>
</dbReference>
<evidence type="ECO:0000256" key="1">
    <source>
        <dbReference type="ARBA" id="ARBA00004141"/>
    </source>
</evidence>
<feature type="transmembrane region" description="Helical" evidence="9">
    <location>
        <begin position="690"/>
        <end position="716"/>
    </location>
</feature>
<feature type="transmembrane region" description="Helical" evidence="9">
    <location>
        <begin position="839"/>
        <end position="860"/>
    </location>
</feature>
<feature type="domain" description="ABC transporter" evidence="10">
    <location>
        <begin position="411"/>
        <end position="634"/>
    </location>
</feature>